<keyword evidence="1" id="KW-0812">Transmembrane</keyword>
<dbReference type="EMBL" id="MFHD01000017">
    <property type="protein sequence ID" value="OGF62503.1"/>
    <property type="molecule type" value="Genomic_DNA"/>
</dbReference>
<reference evidence="2 3" key="1">
    <citation type="journal article" date="2016" name="Nat. Commun.">
        <title>Thousands of microbial genomes shed light on interconnected biogeochemical processes in an aquifer system.</title>
        <authorList>
            <person name="Anantharaman K."/>
            <person name="Brown C.T."/>
            <person name="Hug L.A."/>
            <person name="Sharon I."/>
            <person name="Castelle C.J."/>
            <person name="Probst A.J."/>
            <person name="Thomas B.C."/>
            <person name="Singh A."/>
            <person name="Wilkins M.J."/>
            <person name="Karaoz U."/>
            <person name="Brodie E.L."/>
            <person name="Williams K.H."/>
            <person name="Hubbard S.S."/>
            <person name="Banfield J.F."/>
        </authorList>
    </citation>
    <scope>NUCLEOTIDE SEQUENCE [LARGE SCALE GENOMIC DNA]</scope>
</reference>
<keyword evidence="1" id="KW-1133">Transmembrane helix</keyword>
<gene>
    <name evidence="2" type="ORF">A2834_03490</name>
</gene>
<feature type="transmembrane region" description="Helical" evidence="1">
    <location>
        <begin position="169"/>
        <end position="196"/>
    </location>
</feature>
<evidence type="ECO:0000313" key="3">
    <source>
        <dbReference type="Proteomes" id="UP000179251"/>
    </source>
</evidence>
<comment type="caution">
    <text evidence="2">The sequence shown here is derived from an EMBL/GenBank/DDBJ whole genome shotgun (WGS) entry which is preliminary data.</text>
</comment>
<dbReference type="Proteomes" id="UP000179251">
    <property type="component" value="Unassembled WGS sequence"/>
</dbReference>
<accession>A0A1F5VGB9</accession>
<feature type="transmembrane region" description="Helical" evidence="1">
    <location>
        <begin position="7"/>
        <end position="27"/>
    </location>
</feature>
<evidence type="ECO:0000313" key="2">
    <source>
        <dbReference type="EMBL" id="OGF62503.1"/>
    </source>
</evidence>
<feature type="transmembrane region" description="Helical" evidence="1">
    <location>
        <begin position="113"/>
        <end position="133"/>
    </location>
</feature>
<dbReference type="STRING" id="1798325.A2834_03490"/>
<evidence type="ECO:0000256" key="1">
    <source>
        <dbReference type="SAM" id="Phobius"/>
    </source>
</evidence>
<feature type="transmembrane region" description="Helical" evidence="1">
    <location>
        <begin position="139"/>
        <end position="157"/>
    </location>
</feature>
<protein>
    <recommendedName>
        <fullName evidence="4">Glycosyltransferase RgtA/B/C/D-like domain-containing protein</fullName>
    </recommendedName>
</protein>
<feature type="transmembrane region" description="Helical" evidence="1">
    <location>
        <begin position="260"/>
        <end position="278"/>
    </location>
</feature>
<feature type="transmembrane region" description="Helical" evidence="1">
    <location>
        <begin position="365"/>
        <end position="383"/>
    </location>
</feature>
<feature type="transmembrane region" description="Helical" evidence="1">
    <location>
        <begin position="85"/>
        <end position="106"/>
    </location>
</feature>
<keyword evidence="1" id="KW-0472">Membrane</keyword>
<evidence type="ECO:0008006" key="4">
    <source>
        <dbReference type="Google" id="ProtNLM"/>
    </source>
</evidence>
<dbReference type="AlphaFoldDB" id="A0A1F5VGB9"/>
<proteinExistence type="predicted"/>
<organism evidence="2 3">
    <name type="scientific">Candidatus Giovannonibacteria bacterium RIFCSPHIGHO2_01_FULL_45_23</name>
    <dbReference type="NCBI Taxonomy" id="1798325"/>
    <lineage>
        <taxon>Bacteria</taxon>
        <taxon>Candidatus Giovannoniibacteriota</taxon>
    </lineage>
</organism>
<feature type="transmembrane region" description="Helical" evidence="1">
    <location>
        <begin position="329"/>
        <end position="345"/>
    </location>
</feature>
<name>A0A1F5VGB9_9BACT</name>
<feature type="transmembrane region" description="Helical" evidence="1">
    <location>
        <begin position="298"/>
        <end position="317"/>
    </location>
</feature>
<sequence>MKLAYNIASVALIVISLVYPVVVLTIFPKWVIDDAFITFRYADNFAKHSELTWNIGELPIEGYTGVALPVLLAGFIKLGFDPIDVSHAIGVSAYFLGWLMLLLVLRKLRINKLVSGLTLLFYSTTPIFFTHALSGLETMLFVATILASFYWLLRVVFDAENKKSSTTVFFLFSLIVGFVRPEGVAWAGFAISAATYVQFKHHRNALKFFAALFTIFYFVPAMIYFLWRWNYYGALLPNTYYAKQLASLDISLIVWISRFFRAYFAIPFVSVFLLILPAADWLWEKIKSKENGLWDQRLWPLISAVVAFMALLFLVYSRSHLTTNFSERFYVPFMPFFWIGLAYLLNLGSLGINQIKETKPVSYKLALFLLIVLSTYQIAFQIVKISGEMRFAREEKLDKEGMHYLAGKFLKETLSSSDWLVVYIDAGAIPYFSGMKTIDFGALNDSVLARRNLSLKERVEYFYLKNPAAAVFTSSSLDKVIYTTESDAITNDLRFQNYILAKKYISPVDRQVNWYELLFLRKDIYAKLK</sequence>
<feature type="transmembrane region" description="Helical" evidence="1">
    <location>
        <begin position="208"/>
        <end position="227"/>
    </location>
</feature>